<feature type="region of interest" description="Disordered" evidence="1">
    <location>
        <begin position="1"/>
        <end position="78"/>
    </location>
</feature>
<name>A0A0E3V5N2_9BACT</name>
<reference evidence="2 3" key="1">
    <citation type="journal article" date="2014" name="Curr. Microbiol.">
        <title>Spirosoma radiotolerans sp. nov., a gamma-radiation-resistant bacterium isolated from gamma ray-irradiated soil.</title>
        <authorList>
            <person name="Lee J.J."/>
            <person name="Srinivasan S."/>
            <person name="Lim S."/>
            <person name="Joe M."/>
            <person name="Im S."/>
            <person name="Bae S.I."/>
            <person name="Park K.R."/>
            <person name="Han J.H."/>
            <person name="Park S.H."/>
            <person name="Joo B.M."/>
            <person name="Park S.J."/>
            <person name="Kim M.K."/>
        </authorList>
    </citation>
    <scope>NUCLEOTIDE SEQUENCE [LARGE SCALE GENOMIC DNA]</scope>
    <source>
        <strain evidence="2 3">DG5A</strain>
    </source>
</reference>
<keyword evidence="3" id="KW-1185">Reference proteome</keyword>
<dbReference type="AlphaFoldDB" id="A0A0E3V5N2"/>
<evidence type="ECO:0000256" key="1">
    <source>
        <dbReference type="SAM" id="MobiDB-lite"/>
    </source>
</evidence>
<dbReference type="HOGENOM" id="CLU_2620270_0_0_10"/>
<sequence length="78" mass="8775">MAMVRETRTTQASATPSGQVARGDRNANRTDHGHAQTTQTSARSAKQGKVQQRKLYKKARRRKPFVHDAGPLYENLRV</sequence>
<gene>
    <name evidence="2" type="ORF">SD10_01525</name>
</gene>
<evidence type="ECO:0000313" key="2">
    <source>
        <dbReference type="EMBL" id="AKD53776.1"/>
    </source>
</evidence>
<feature type="compositionally biased region" description="Polar residues" evidence="1">
    <location>
        <begin position="35"/>
        <end position="44"/>
    </location>
</feature>
<protein>
    <submittedName>
        <fullName evidence="2">Uncharacterized protein</fullName>
    </submittedName>
</protein>
<organism evidence="2 3">
    <name type="scientific">Spirosoma radiotolerans</name>
    <dbReference type="NCBI Taxonomy" id="1379870"/>
    <lineage>
        <taxon>Bacteria</taxon>
        <taxon>Pseudomonadati</taxon>
        <taxon>Bacteroidota</taxon>
        <taxon>Cytophagia</taxon>
        <taxon>Cytophagales</taxon>
        <taxon>Cytophagaceae</taxon>
        <taxon>Spirosoma</taxon>
    </lineage>
</organism>
<feature type="compositionally biased region" description="Polar residues" evidence="1">
    <location>
        <begin position="9"/>
        <end position="18"/>
    </location>
</feature>
<proteinExistence type="predicted"/>
<evidence type="ECO:0000313" key="3">
    <source>
        <dbReference type="Proteomes" id="UP000033054"/>
    </source>
</evidence>
<dbReference type="RefSeq" id="WP_046375367.1">
    <property type="nucleotide sequence ID" value="NZ_CP010429.1"/>
</dbReference>
<dbReference type="Proteomes" id="UP000033054">
    <property type="component" value="Chromosome"/>
</dbReference>
<feature type="compositionally biased region" description="Basic and acidic residues" evidence="1">
    <location>
        <begin position="22"/>
        <end position="34"/>
    </location>
</feature>
<accession>A0A0E3V5N2</accession>
<feature type="compositionally biased region" description="Basic residues" evidence="1">
    <location>
        <begin position="51"/>
        <end position="64"/>
    </location>
</feature>
<dbReference type="PATRIC" id="fig|1379870.5.peg.334"/>
<dbReference type="EMBL" id="CP010429">
    <property type="protein sequence ID" value="AKD53776.1"/>
    <property type="molecule type" value="Genomic_DNA"/>
</dbReference>
<dbReference type="KEGG" id="srd:SD10_01525"/>